<gene>
    <name evidence="1" type="ORF">ODALV1_LOCUS6163</name>
</gene>
<name>A0ABP1Q1G3_9HEXA</name>
<keyword evidence="2" id="KW-1185">Reference proteome</keyword>
<evidence type="ECO:0000313" key="2">
    <source>
        <dbReference type="Proteomes" id="UP001642540"/>
    </source>
</evidence>
<proteinExistence type="predicted"/>
<organism evidence="1 2">
    <name type="scientific">Orchesella dallaii</name>
    <dbReference type="NCBI Taxonomy" id="48710"/>
    <lineage>
        <taxon>Eukaryota</taxon>
        <taxon>Metazoa</taxon>
        <taxon>Ecdysozoa</taxon>
        <taxon>Arthropoda</taxon>
        <taxon>Hexapoda</taxon>
        <taxon>Collembola</taxon>
        <taxon>Entomobryomorpha</taxon>
        <taxon>Entomobryoidea</taxon>
        <taxon>Orchesellidae</taxon>
        <taxon>Orchesellinae</taxon>
        <taxon>Orchesella</taxon>
    </lineage>
</organism>
<evidence type="ECO:0000313" key="1">
    <source>
        <dbReference type="EMBL" id="CAL8085593.1"/>
    </source>
</evidence>
<evidence type="ECO:0008006" key="3">
    <source>
        <dbReference type="Google" id="ProtNLM"/>
    </source>
</evidence>
<accession>A0ABP1Q1G3</accession>
<comment type="caution">
    <text evidence="1">The sequence shown here is derived from an EMBL/GenBank/DDBJ whole genome shotgun (WGS) entry which is preliminary data.</text>
</comment>
<protein>
    <recommendedName>
        <fullName evidence="3">F-box domain-containing protein</fullName>
    </recommendedName>
</protein>
<reference evidence="1 2" key="1">
    <citation type="submission" date="2024-08" db="EMBL/GenBank/DDBJ databases">
        <authorList>
            <person name="Cucini C."/>
            <person name="Frati F."/>
        </authorList>
    </citation>
    <scope>NUCLEOTIDE SEQUENCE [LARGE SCALE GENOMIC DNA]</scope>
</reference>
<dbReference type="EMBL" id="CAXLJM020000019">
    <property type="protein sequence ID" value="CAL8085593.1"/>
    <property type="molecule type" value="Genomic_DNA"/>
</dbReference>
<sequence>MMSEHTSNLFPLVLPFLVEYLNLERILECRLVNRASKLAIDELLTENFGCWGKRQPVTTKMGSMIERVRAQNYYFGNAEIIWSFMRQMLRRTHRPHPNDNPFLTGSIFLLLWHSQEEEQEQVLEMFLSRFGNHIRSLAFYDASFRRKPPLETLIWMLGLQYLPNLKSLKIHGGALMITELEKPLHVFDVPLLESIEELYFDPKFPESMTEPALMFLRRWKLTLKAVSVGNWFLESKIATASVLYNSVPHIKCIEVSGIDRIGLCKLAQVQWRLEELQLKDVYFSSTDTTTLIRLLQAVISFANTLETLKLFLWNYTVIQESGDENDVLLLEKEMMPMANLKQITLDLACLKLRWVWRFLELSCQLVEELNLNLYENTTPEKEDMLVIYKRAFNILLSLKKISIFSKFSKKSVLRHFVYDK</sequence>
<dbReference type="Proteomes" id="UP001642540">
    <property type="component" value="Unassembled WGS sequence"/>
</dbReference>